<keyword evidence="2" id="KW-0808">Transferase</keyword>
<organism evidence="2 3">
    <name type="scientific">Nocardia colli</name>
    <dbReference type="NCBI Taxonomy" id="2545717"/>
    <lineage>
        <taxon>Bacteria</taxon>
        <taxon>Bacillati</taxon>
        <taxon>Actinomycetota</taxon>
        <taxon>Actinomycetes</taxon>
        <taxon>Mycobacteriales</taxon>
        <taxon>Nocardiaceae</taxon>
        <taxon>Nocardia</taxon>
    </lineage>
</organism>
<dbReference type="Proteomes" id="UP000323876">
    <property type="component" value="Unassembled WGS sequence"/>
</dbReference>
<name>A0A5N0EIA4_9NOCA</name>
<dbReference type="GO" id="GO:0005737">
    <property type="term" value="C:cytoplasm"/>
    <property type="evidence" value="ECO:0007669"/>
    <property type="project" value="TreeGrafter"/>
</dbReference>
<dbReference type="OrthoDB" id="2061990at2"/>
<dbReference type="SUPFAM" id="SSF55729">
    <property type="entry name" value="Acyl-CoA N-acyltransferases (Nat)"/>
    <property type="match status" value="1"/>
</dbReference>
<dbReference type="GO" id="GO:1990189">
    <property type="term" value="F:protein N-terminal-serine acetyltransferase activity"/>
    <property type="evidence" value="ECO:0007669"/>
    <property type="project" value="TreeGrafter"/>
</dbReference>
<keyword evidence="3" id="KW-1185">Reference proteome</keyword>
<dbReference type="InterPro" id="IPR016181">
    <property type="entry name" value="Acyl_CoA_acyltransferase"/>
</dbReference>
<gene>
    <name evidence="2" type="ORF">F3087_08505</name>
</gene>
<accession>A0A5N0EIA4</accession>
<dbReference type="Pfam" id="PF13302">
    <property type="entry name" value="Acetyltransf_3"/>
    <property type="match status" value="1"/>
</dbReference>
<feature type="domain" description="N-acetyltransferase" evidence="1">
    <location>
        <begin position="36"/>
        <end position="183"/>
    </location>
</feature>
<reference evidence="2 3" key="1">
    <citation type="submission" date="2019-09" db="EMBL/GenBank/DDBJ databases">
        <authorList>
            <person name="Wang X."/>
        </authorList>
    </citation>
    <scope>NUCLEOTIDE SEQUENCE [LARGE SCALE GENOMIC DNA]</scope>
    <source>
        <strain evidence="2 3">CICC 11023</strain>
    </source>
</reference>
<evidence type="ECO:0000259" key="1">
    <source>
        <dbReference type="PROSITE" id="PS51186"/>
    </source>
</evidence>
<dbReference type="EMBL" id="VXLC01000003">
    <property type="protein sequence ID" value="KAA8889022.1"/>
    <property type="molecule type" value="Genomic_DNA"/>
</dbReference>
<dbReference type="PANTHER" id="PTHR43441">
    <property type="entry name" value="RIBOSOMAL-PROTEIN-SERINE ACETYLTRANSFERASE"/>
    <property type="match status" value="1"/>
</dbReference>
<comment type="caution">
    <text evidence="2">The sequence shown here is derived from an EMBL/GenBank/DDBJ whole genome shotgun (WGS) entry which is preliminary data.</text>
</comment>
<dbReference type="Gene3D" id="3.40.630.30">
    <property type="match status" value="1"/>
</dbReference>
<dbReference type="InterPro" id="IPR051908">
    <property type="entry name" value="Ribosomal_N-acetyltransferase"/>
</dbReference>
<dbReference type="AlphaFoldDB" id="A0A5N0EIA4"/>
<evidence type="ECO:0000313" key="3">
    <source>
        <dbReference type="Proteomes" id="UP000323876"/>
    </source>
</evidence>
<dbReference type="GO" id="GO:0008999">
    <property type="term" value="F:protein-N-terminal-alanine acetyltransferase activity"/>
    <property type="evidence" value="ECO:0007669"/>
    <property type="project" value="TreeGrafter"/>
</dbReference>
<dbReference type="InterPro" id="IPR000182">
    <property type="entry name" value="GNAT_dom"/>
</dbReference>
<dbReference type="RefSeq" id="WP_150401297.1">
    <property type="nucleotide sequence ID" value="NZ_VXLC01000003.1"/>
</dbReference>
<dbReference type="PROSITE" id="PS51186">
    <property type="entry name" value="GNAT"/>
    <property type="match status" value="1"/>
</dbReference>
<evidence type="ECO:0000313" key="2">
    <source>
        <dbReference type="EMBL" id="KAA8889022.1"/>
    </source>
</evidence>
<dbReference type="PANTHER" id="PTHR43441:SF10">
    <property type="entry name" value="ACETYLTRANSFERASE"/>
    <property type="match status" value="1"/>
</dbReference>
<sequence length="192" mass="21546">MPDLPIPDPPLSDNVVALRLWRASDLHQRLAGYADPEFRRFSLLSAEPITEARVRETFAQETRDRERGRKLSLAIVDAADPRHVWGGCSVYDIDLDQQRAGVGYWLAPPARGRGAATRTVRLLAHWAFEALDIARLELTCSPDNLASQRVAERAGFVREGILRSHMRAQDERRDSVLFSLLPGDLSGQPDRP</sequence>
<proteinExistence type="predicted"/>
<protein>
    <submittedName>
        <fullName evidence="2">GNAT family N-acetyltransferase</fullName>
    </submittedName>
</protein>